<evidence type="ECO:0000256" key="2">
    <source>
        <dbReference type="SAM" id="SignalP"/>
    </source>
</evidence>
<evidence type="ECO:0000313" key="5">
    <source>
        <dbReference type="Proteomes" id="UP000265631"/>
    </source>
</evidence>
<dbReference type="Gene3D" id="2.30.180.10">
    <property type="entry name" value="FAS1 domain"/>
    <property type="match status" value="2"/>
</dbReference>
<accession>A0A395MWU5</accession>
<dbReference type="AlphaFoldDB" id="A0A395MWU5"/>
<feature type="compositionally biased region" description="Low complexity" evidence="1">
    <location>
        <begin position="654"/>
        <end position="668"/>
    </location>
</feature>
<protein>
    <submittedName>
        <fullName evidence="4">Transforming growth factor-beta-induced protein ig-h3</fullName>
    </submittedName>
</protein>
<feature type="domain" description="FAS1" evidence="3">
    <location>
        <begin position="25"/>
        <end position="206"/>
    </location>
</feature>
<keyword evidence="2" id="KW-0732">Signal</keyword>
<dbReference type="Proteomes" id="UP000265631">
    <property type="component" value="Unassembled WGS sequence"/>
</dbReference>
<feature type="compositionally biased region" description="Low complexity" evidence="1">
    <location>
        <begin position="345"/>
        <end position="375"/>
    </location>
</feature>
<reference evidence="4 5" key="1">
    <citation type="journal article" date="2018" name="PLoS Pathog.">
        <title>Evolution of structural diversity of trichothecenes, a family of toxins produced by plant pathogenic and entomopathogenic fungi.</title>
        <authorList>
            <person name="Proctor R.H."/>
            <person name="McCormick S.P."/>
            <person name="Kim H.S."/>
            <person name="Cardoza R.E."/>
            <person name="Stanley A.M."/>
            <person name="Lindo L."/>
            <person name="Kelly A."/>
            <person name="Brown D.W."/>
            <person name="Lee T."/>
            <person name="Vaughan M.M."/>
            <person name="Alexander N.J."/>
            <person name="Busman M."/>
            <person name="Gutierrez S."/>
        </authorList>
    </citation>
    <scope>NUCLEOTIDE SEQUENCE [LARGE SCALE GENOMIC DNA]</scope>
    <source>
        <strain evidence="4 5">NRRL 13405</strain>
    </source>
</reference>
<feature type="domain" description="FAS1" evidence="3">
    <location>
        <begin position="199"/>
        <end position="338"/>
    </location>
</feature>
<evidence type="ECO:0000313" key="4">
    <source>
        <dbReference type="EMBL" id="RFN52398.1"/>
    </source>
</evidence>
<feature type="region of interest" description="Disordered" evidence="1">
    <location>
        <begin position="601"/>
        <end position="674"/>
    </location>
</feature>
<evidence type="ECO:0000259" key="3">
    <source>
        <dbReference type="PROSITE" id="PS50213"/>
    </source>
</evidence>
<sequence length="674" mass="73711">MRSLTFIGAAVTLAYASAAIAQTVPEELAGAIANYSSLSLFRSLLTAAPQALITSLDNRDSNITVLVPTNEAIESYLKESKINDVTEFNQTELQIFFSYHILSASLTASDFEGDRGLSIPTLLQDALFNNRSAGPQIQSQFGKEASGQVIFALKQDGKDKRQQKDDMGGPNVMIRAGLAQDIKMTAVDGSWGAKDVNSFQVVDKVLSPPRSCSNTVHTIKDPRLDALDAALIKAQLWKALDHSKNVTCLAPSTEAFKNAGNPDIKLSKQDLGGAILAHTLDEVTYSNYLRDGQVIGTLNNTKVRVSIQGEDIFFNNAKVIEANVLTNNGLIHILDSVIEDGGKPSSTGTSTATTGTATATSNEGEATSTSSGTSEQGNSAKPSTLYCSLSGVMGDSEEERERKRDKVGEFMKKSLNKGELALKHAVGLGGQPNIVPVTEPIVNGPSRPVEVGWHPVGGFAGKWFAEETGLGKMITEKINKYPDPTQHWAVLVGDYAHQLWMDENFDVIYTNAKVDRDEWRTFEVGQTRFNDDALRRAGESVIQSIRERQPTYNLITNNCQTYVLQLLDAIKVGGHKEFGTTAAVYDRIFGKGKIMDLFEGDEEAQQQQQQELEAGGQEKPNTVNFAQNVMDQNTTQLDTEREMERHEDEKKKGGFFSNLKSKSKSWSFSKKDKD</sequence>
<dbReference type="SUPFAM" id="SSF82153">
    <property type="entry name" value="FAS1 domain"/>
    <property type="match status" value="2"/>
</dbReference>
<comment type="caution">
    <text evidence="4">The sequence shown here is derived from an EMBL/GenBank/DDBJ whole genome shotgun (WGS) entry which is preliminary data.</text>
</comment>
<dbReference type="SMART" id="SM00554">
    <property type="entry name" value="FAS1"/>
    <property type="match status" value="2"/>
</dbReference>
<feature type="chain" id="PRO_5017272971" evidence="2">
    <location>
        <begin position="22"/>
        <end position="674"/>
    </location>
</feature>
<dbReference type="STRING" id="2594813.A0A395MWU5"/>
<name>A0A395MWU5_9HYPO</name>
<organism evidence="4 5">
    <name type="scientific">Fusarium flagelliforme</name>
    <dbReference type="NCBI Taxonomy" id="2675880"/>
    <lineage>
        <taxon>Eukaryota</taxon>
        <taxon>Fungi</taxon>
        <taxon>Dikarya</taxon>
        <taxon>Ascomycota</taxon>
        <taxon>Pezizomycotina</taxon>
        <taxon>Sordariomycetes</taxon>
        <taxon>Hypocreomycetidae</taxon>
        <taxon>Hypocreales</taxon>
        <taxon>Nectriaceae</taxon>
        <taxon>Fusarium</taxon>
        <taxon>Fusarium incarnatum-equiseti species complex</taxon>
    </lineage>
</organism>
<dbReference type="Pfam" id="PF02469">
    <property type="entry name" value="Fasciclin"/>
    <property type="match status" value="2"/>
</dbReference>
<dbReference type="PANTHER" id="PTHR10900:SF77">
    <property type="entry name" value="FI19380P1"/>
    <property type="match status" value="1"/>
</dbReference>
<keyword evidence="5" id="KW-1185">Reference proteome</keyword>
<dbReference type="EMBL" id="PXXK01000067">
    <property type="protein sequence ID" value="RFN52398.1"/>
    <property type="molecule type" value="Genomic_DNA"/>
</dbReference>
<dbReference type="InterPro" id="IPR000782">
    <property type="entry name" value="FAS1_domain"/>
</dbReference>
<dbReference type="InterPro" id="IPR050904">
    <property type="entry name" value="Adhesion/Biosynth-related"/>
</dbReference>
<feature type="compositionally biased region" description="Polar residues" evidence="1">
    <location>
        <begin position="619"/>
        <end position="637"/>
    </location>
</feature>
<dbReference type="PANTHER" id="PTHR10900">
    <property type="entry name" value="PERIOSTIN-RELATED"/>
    <property type="match status" value="1"/>
</dbReference>
<feature type="compositionally biased region" description="Low complexity" evidence="1">
    <location>
        <begin position="605"/>
        <end position="618"/>
    </location>
</feature>
<gene>
    <name evidence="4" type="ORF">FIE12Z_3329</name>
</gene>
<feature type="compositionally biased region" description="Basic and acidic residues" evidence="1">
    <location>
        <begin position="638"/>
        <end position="652"/>
    </location>
</feature>
<dbReference type="PROSITE" id="PS50213">
    <property type="entry name" value="FAS1"/>
    <property type="match status" value="2"/>
</dbReference>
<proteinExistence type="predicted"/>
<feature type="compositionally biased region" description="Polar residues" evidence="1">
    <location>
        <begin position="376"/>
        <end position="387"/>
    </location>
</feature>
<feature type="signal peptide" evidence="2">
    <location>
        <begin position="1"/>
        <end position="21"/>
    </location>
</feature>
<evidence type="ECO:0000256" key="1">
    <source>
        <dbReference type="SAM" id="MobiDB-lite"/>
    </source>
</evidence>
<dbReference type="InterPro" id="IPR036378">
    <property type="entry name" value="FAS1_dom_sf"/>
</dbReference>
<feature type="region of interest" description="Disordered" evidence="1">
    <location>
        <begin position="341"/>
        <end position="405"/>
    </location>
</feature>